<dbReference type="EMBL" id="QRGR01000043">
    <property type="protein sequence ID" value="RDV11339.1"/>
    <property type="molecule type" value="Genomic_DNA"/>
</dbReference>
<reference evidence="2" key="1">
    <citation type="submission" date="2018-08" db="EMBL/GenBank/DDBJ databases">
        <authorList>
            <person name="Liu Z.-W."/>
            <person name="Du Z.-J."/>
        </authorList>
    </citation>
    <scope>NUCLEOTIDE SEQUENCE [LARGE SCALE GENOMIC DNA]</scope>
    <source>
        <strain evidence="2">H4X</strain>
    </source>
</reference>
<accession>A0A3D8L1N8</accession>
<dbReference type="OrthoDB" id="751203at2"/>
<evidence type="ECO:0000313" key="2">
    <source>
        <dbReference type="Proteomes" id="UP000256708"/>
    </source>
</evidence>
<dbReference type="InterPro" id="IPR051783">
    <property type="entry name" value="NAD(P)-dependent_oxidoreduct"/>
</dbReference>
<dbReference type="RefSeq" id="WP_115568302.1">
    <property type="nucleotide sequence ID" value="NZ_QRGR01000043.1"/>
</dbReference>
<comment type="caution">
    <text evidence="1">The sequence shown here is derived from an EMBL/GenBank/DDBJ whole genome shotgun (WGS) entry which is preliminary data.</text>
</comment>
<dbReference type="Proteomes" id="UP000256708">
    <property type="component" value="Unassembled WGS sequence"/>
</dbReference>
<dbReference type="GO" id="GO:0005737">
    <property type="term" value="C:cytoplasm"/>
    <property type="evidence" value="ECO:0007669"/>
    <property type="project" value="TreeGrafter"/>
</dbReference>
<dbReference type="PANTHER" id="PTHR48079">
    <property type="entry name" value="PROTEIN YEEZ"/>
    <property type="match status" value="1"/>
</dbReference>
<name>A0A3D8L1N8_9BACT</name>
<gene>
    <name evidence="1" type="ORF">DXT99_24880</name>
</gene>
<keyword evidence="2" id="KW-1185">Reference proteome</keyword>
<dbReference type="Gene3D" id="3.40.50.720">
    <property type="entry name" value="NAD(P)-binding Rossmann-like Domain"/>
    <property type="match status" value="1"/>
</dbReference>
<organism evidence="1 2">
    <name type="scientific">Pontibacter diazotrophicus</name>
    <dbReference type="NCBI Taxonomy" id="1400979"/>
    <lineage>
        <taxon>Bacteria</taxon>
        <taxon>Pseudomonadati</taxon>
        <taxon>Bacteroidota</taxon>
        <taxon>Cytophagia</taxon>
        <taxon>Cytophagales</taxon>
        <taxon>Hymenobacteraceae</taxon>
        <taxon>Pontibacter</taxon>
    </lineage>
</organism>
<proteinExistence type="predicted"/>
<sequence>MKLTISILGCGWLGLPLGNYLSQRGHMVKGSVISKQMFPALEQAGISPSFLLLSPDLAGENTESFFSCDVLIVNFPPERRADIEEYLPAQIQSLIEHLHKNRVRKVLFVSSTSVYPDLNREVFEHEGMIPAKGSGRALKAVEDILLEQKNFATTVLRFGGLVGYDRLPGKYLASKKDVSNADVPVNLIHRDDCIEIIYQIITQGIWGEVFNACADEHPLRSDYYLHAALQEGLEAPVFSNHGTSTYKIVNSEKLKLSLGYTFKYPDPIKMLMNDVTCEKELQQNPV</sequence>
<dbReference type="AlphaFoldDB" id="A0A3D8L1N8"/>
<dbReference type="SUPFAM" id="SSF51735">
    <property type="entry name" value="NAD(P)-binding Rossmann-fold domains"/>
    <property type="match status" value="1"/>
</dbReference>
<dbReference type="GO" id="GO:0004029">
    <property type="term" value="F:aldehyde dehydrogenase (NAD+) activity"/>
    <property type="evidence" value="ECO:0007669"/>
    <property type="project" value="TreeGrafter"/>
</dbReference>
<dbReference type="PANTHER" id="PTHR48079:SF6">
    <property type="entry name" value="NAD(P)-BINDING DOMAIN-CONTAINING PROTEIN-RELATED"/>
    <property type="match status" value="1"/>
</dbReference>
<protein>
    <submittedName>
        <fullName evidence="1">SDR family NAD(P)-dependent oxidoreductase</fullName>
    </submittedName>
</protein>
<dbReference type="InterPro" id="IPR036291">
    <property type="entry name" value="NAD(P)-bd_dom_sf"/>
</dbReference>
<evidence type="ECO:0000313" key="1">
    <source>
        <dbReference type="EMBL" id="RDV11339.1"/>
    </source>
</evidence>